<name>A0A0E9T2R1_ANGAN</name>
<dbReference type="AlphaFoldDB" id="A0A0E9T2R1"/>
<reference evidence="1" key="1">
    <citation type="submission" date="2014-11" db="EMBL/GenBank/DDBJ databases">
        <authorList>
            <person name="Amaro Gonzalez C."/>
        </authorList>
    </citation>
    <scope>NUCLEOTIDE SEQUENCE</scope>
</reference>
<sequence>MSFLWQHAPVPDEVLFSLLVIKPHKSALLQAHHPHLQQ</sequence>
<reference evidence="1" key="2">
    <citation type="journal article" date="2015" name="Fish Shellfish Immunol.">
        <title>Early steps in the European eel (Anguilla anguilla)-Vibrio vulnificus interaction in the gills: Role of the RtxA13 toxin.</title>
        <authorList>
            <person name="Callol A."/>
            <person name="Pajuelo D."/>
            <person name="Ebbesson L."/>
            <person name="Teles M."/>
            <person name="MacKenzie S."/>
            <person name="Amaro C."/>
        </authorList>
    </citation>
    <scope>NUCLEOTIDE SEQUENCE</scope>
</reference>
<organism evidence="1">
    <name type="scientific">Anguilla anguilla</name>
    <name type="common">European freshwater eel</name>
    <name type="synonym">Muraena anguilla</name>
    <dbReference type="NCBI Taxonomy" id="7936"/>
    <lineage>
        <taxon>Eukaryota</taxon>
        <taxon>Metazoa</taxon>
        <taxon>Chordata</taxon>
        <taxon>Craniata</taxon>
        <taxon>Vertebrata</taxon>
        <taxon>Euteleostomi</taxon>
        <taxon>Actinopterygii</taxon>
        <taxon>Neopterygii</taxon>
        <taxon>Teleostei</taxon>
        <taxon>Anguilliformes</taxon>
        <taxon>Anguillidae</taxon>
        <taxon>Anguilla</taxon>
    </lineage>
</organism>
<accession>A0A0E9T2R1</accession>
<evidence type="ECO:0000313" key="1">
    <source>
        <dbReference type="EMBL" id="JAH46973.1"/>
    </source>
</evidence>
<protein>
    <submittedName>
        <fullName evidence="1">Uncharacterized protein</fullName>
    </submittedName>
</protein>
<proteinExistence type="predicted"/>
<dbReference type="EMBL" id="GBXM01061604">
    <property type="protein sequence ID" value="JAH46973.1"/>
    <property type="molecule type" value="Transcribed_RNA"/>
</dbReference>